<dbReference type="Proteomes" id="UP000322876">
    <property type="component" value="Unassembled WGS sequence"/>
</dbReference>
<dbReference type="FunFam" id="3.40.50.720:FF:000311">
    <property type="entry name" value="Ornithine cyclodeaminase"/>
    <property type="match status" value="1"/>
</dbReference>
<dbReference type="PANTHER" id="PTHR13812">
    <property type="entry name" value="KETIMINE REDUCTASE MU-CRYSTALLIN"/>
    <property type="match status" value="1"/>
</dbReference>
<comment type="caution">
    <text evidence="2">The sequence shown here is derived from an EMBL/GenBank/DDBJ whole genome shotgun (WGS) entry which is preliminary data.</text>
</comment>
<dbReference type="AlphaFoldDB" id="A0A5A8F8U2"/>
<evidence type="ECO:0000313" key="2">
    <source>
        <dbReference type="EMBL" id="KAA0259256.1"/>
    </source>
</evidence>
<dbReference type="GO" id="GO:0005737">
    <property type="term" value="C:cytoplasm"/>
    <property type="evidence" value="ECO:0007669"/>
    <property type="project" value="TreeGrafter"/>
</dbReference>
<dbReference type="InterPro" id="IPR023401">
    <property type="entry name" value="ODC_N"/>
</dbReference>
<dbReference type="RefSeq" id="WP_149265511.1">
    <property type="nucleotide sequence ID" value="NZ_VFJB01000002.1"/>
</dbReference>
<dbReference type="InterPro" id="IPR003462">
    <property type="entry name" value="ODC_Mu_crystall"/>
</dbReference>
<dbReference type="Pfam" id="PF02423">
    <property type="entry name" value="OCD_Mu_crystall"/>
    <property type="match status" value="1"/>
</dbReference>
<dbReference type="InterPro" id="IPR036291">
    <property type="entry name" value="NAD(P)-bd_dom_sf"/>
</dbReference>
<dbReference type="SUPFAM" id="SSF51735">
    <property type="entry name" value="NAD(P)-binding Rossmann-fold domains"/>
    <property type="match status" value="1"/>
</dbReference>
<reference evidence="2 3" key="1">
    <citation type="submission" date="2019-06" db="EMBL/GenBank/DDBJ databases">
        <title>Genomic insights into carbon and energy metabolism of Deferribacter autotrophicus revealed new metabolic traits in the phylum Deferribacteres.</title>
        <authorList>
            <person name="Slobodkin A.I."/>
            <person name="Slobodkina G.B."/>
            <person name="Allioux M."/>
            <person name="Alain K."/>
            <person name="Jebbar M."/>
            <person name="Shadrin V."/>
            <person name="Kublanov I.V."/>
            <person name="Toshchakov S.V."/>
            <person name="Bonch-Osmolovskaya E.A."/>
        </authorList>
    </citation>
    <scope>NUCLEOTIDE SEQUENCE [LARGE SCALE GENOMIC DNA]</scope>
    <source>
        <strain evidence="2 3">SL50</strain>
    </source>
</reference>
<evidence type="ECO:0000256" key="1">
    <source>
        <dbReference type="ARBA" id="ARBA00008903"/>
    </source>
</evidence>
<comment type="similarity">
    <text evidence="1">Belongs to the ornithine cyclodeaminase/mu-crystallin family.</text>
</comment>
<organism evidence="2 3">
    <name type="scientific">Deferribacter autotrophicus</name>
    <dbReference type="NCBI Taxonomy" id="500465"/>
    <lineage>
        <taxon>Bacteria</taxon>
        <taxon>Pseudomonadati</taxon>
        <taxon>Deferribacterota</taxon>
        <taxon>Deferribacteres</taxon>
        <taxon>Deferribacterales</taxon>
        <taxon>Deferribacteraceae</taxon>
        <taxon>Deferribacter</taxon>
    </lineage>
</organism>
<protein>
    <recommendedName>
        <fullName evidence="4">Ornithine cyclodeaminase family protein</fullName>
    </recommendedName>
</protein>
<dbReference type="OrthoDB" id="9785971at2"/>
<keyword evidence="3" id="KW-1185">Reference proteome</keyword>
<evidence type="ECO:0008006" key="4">
    <source>
        <dbReference type="Google" id="ProtNLM"/>
    </source>
</evidence>
<dbReference type="PANTHER" id="PTHR13812:SF19">
    <property type="entry name" value="KETIMINE REDUCTASE MU-CRYSTALLIN"/>
    <property type="match status" value="1"/>
</dbReference>
<dbReference type="EMBL" id="VFJB01000002">
    <property type="protein sequence ID" value="KAA0259256.1"/>
    <property type="molecule type" value="Genomic_DNA"/>
</dbReference>
<name>A0A5A8F8U2_9BACT</name>
<accession>A0A5A8F8U2</accession>
<evidence type="ECO:0000313" key="3">
    <source>
        <dbReference type="Proteomes" id="UP000322876"/>
    </source>
</evidence>
<gene>
    <name evidence="2" type="ORF">FHQ18_02045</name>
</gene>
<dbReference type="GO" id="GO:0019752">
    <property type="term" value="P:carboxylic acid metabolic process"/>
    <property type="evidence" value="ECO:0007669"/>
    <property type="project" value="UniProtKB-ARBA"/>
</dbReference>
<dbReference type="Gene3D" id="3.30.1780.10">
    <property type="entry name" value="ornithine cyclodeaminase, domain 1"/>
    <property type="match status" value="1"/>
</dbReference>
<sequence>MRYISADEMNKLVDYKVLIDQMKVALSALSRGKVIVPQRIHLDSGRFKSTYLFMPVLSEELKKVAFKYVGVCSENIQRGIPAINGFVMLADAVTGIPEMFFDGATLTAIRTGAVGGTAIDLLSREDSKVMAVFGTGPQAETQIYAALSVREIEKIYVYYRRKEKGELFVKKIVNEVDVDVELTNDKSMIEKADIIIAATNSKIPLFDSSNLKFRDGVHINAIGSFKPDMQEIDEYVYEKFDVFVDSKIGCSKESGDIIKAIKKGVIKETEVREIGELIAKGFEFNFYKAKNTIFKSVGNAAFDLYSSFYFYNLIVTK</sequence>
<dbReference type="Gene3D" id="3.40.50.720">
    <property type="entry name" value="NAD(P)-binding Rossmann-like Domain"/>
    <property type="match status" value="1"/>
</dbReference>
<dbReference type="GO" id="GO:0016491">
    <property type="term" value="F:oxidoreductase activity"/>
    <property type="evidence" value="ECO:0007669"/>
    <property type="project" value="UniProtKB-ARBA"/>
</dbReference>
<dbReference type="PIRSF" id="PIRSF001439">
    <property type="entry name" value="CryM"/>
    <property type="match status" value="1"/>
</dbReference>
<proteinExistence type="inferred from homology"/>